<dbReference type="Gene3D" id="2.60.40.60">
    <property type="entry name" value="Cadherins"/>
    <property type="match status" value="7"/>
</dbReference>
<keyword evidence="6" id="KW-0130">Cell adhesion</keyword>
<evidence type="ECO:0000256" key="2">
    <source>
        <dbReference type="ARBA" id="ARBA00022692"/>
    </source>
</evidence>
<dbReference type="GO" id="GO:0045296">
    <property type="term" value="F:cadherin binding"/>
    <property type="evidence" value="ECO:0007669"/>
    <property type="project" value="TreeGrafter"/>
</dbReference>
<keyword evidence="13" id="KW-1185">Reference proteome</keyword>
<keyword evidence="3" id="KW-0732">Signal</keyword>
<feature type="domain" description="Cadherin" evidence="11">
    <location>
        <begin position="610"/>
        <end position="718"/>
    </location>
</feature>
<dbReference type="InterPro" id="IPR015919">
    <property type="entry name" value="Cadherin-like_sf"/>
</dbReference>
<protein>
    <submittedName>
        <fullName evidence="12">CELR3 protein</fullName>
    </submittedName>
</protein>
<keyword evidence="4" id="KW-0677">Repeat</keyword>
<comment type="caution">
    <text evidence="12">The sequence shown here is derived from an EMBL/GenBank/DDBJ whole genome shotgun (WGS) entry which is preliminary data.</text>
</comment>
<dbReference type="PROSITE" id="PS00232">
    <property type="entry name" value="CADHERIN_1"/>
    <property type="match status" value="3"/>
</dbReference>
<organism evidence="12 13">
    <name type="scientific">Indicator maculatus</name>
    <name type="common">spotted honeyguide</name>
    <dbReference type="NCBI Taxonomy" id="545262"/>
    <lineage>
        <taxon>Eukaryota</taxon>
        <taxon>Metazoa</taxon>
        <taxon>Chordata</taxon>
        <taxon>Craniata</taxon>
        <taxon>Vertebrata</taxon>
        <taxon>Euteleostomi</taxon>
        <taxon>Archelosauria</taxon>
        <taxon>Archosauria</taxon>
        <taxon>Dinosauria</taxon>
        <taxon>Saurischia</taxon>
        <taxon>Theropoda</taxon>
        <taxon>Coelurosauria</taxon>
        <taxon>Aves</taxon>
        <taxon>Neognathae</taxon>
        <taxon>Neoaves</taxon>
        <taxon>Telluraves</taxon>
        <taxon>Coraciimorphae</taxon>
        <taxon>Piciformes</taxon>
        <taxon>Indicatoridae</taxon>
        <taxon>Indicator</taxon>
    </lineage>
</organism>
<proteinExistence type="predicted"/>
<dbReference type="GO" id="GO:0005509">
    <property type="term" value="F:calcium ion binding"/>
    <property type="evidence" value="ECO:0007669"/>
    <property type="project" value="UniProtKB-UniRule"/>
</dbReference>
<evidence type="ECO:0000256" key="8">
    <source>
        <dbReference type="ARBA" id="ARBA00023136"/>
    </source>
</evidence>
<evidence type="ECO:0000256" key="6">
    <source>
        <dbReference type="ARBA" id="ARBA00022889"/>
    </source>
</evidence>
<evidence type="ECO:0000313" key="13">
    <source>
        <dbReference type="Proteomes" id="UP000557230"/>
    </source>
</evidence>
<dbReference type="PANTHER" id="PTHR24027">
    <property type="entry name" value="CADHERIN-23"/>
    <property type="match status" value="1"/>
</dbReference>
<dbReference type="InterPro" id="IPR039808">
    <property type="entry name" value="Cadherin"/>
</dbReference>
<dbReference type="FunFam" id="2.60.40.60:FF:000002">
    <property type="entry name" value="Protocadherin alpha 2"/>
    <property type="match status" value="1"/>
</dbReference>
<dbReference type="GO" id="GO:0016477">
    <property type="term" value="P:cell migration"/>
    <property type="evidence" value="ECO:0007669"/>
    <property type="project" value="TreeGrafter"/>
</dbReference>
<accession>A0A7L1GWP7</accession>
<keyword evidence="5 10" id="KW-0106">Calcium</keyword>
<evidence type="ECO:0000259" key="11">
    <source>
        <dbReference type="PROSITE" id="PS50268"/>
    </source>
</evidence>
<evidence type="ECO:0000256" key="9">
    <source>
        <dbReference type="ARBA" id="ARBA00023180"/>
    </source>
</evidence>
<evidence type="ECO:0000256" key="4">
    <source>
        <dbReference type="ARBA" id="ARBA00022737"/>
    </source>
</evidence>
<feature type="non-terminal residue" evidence="12">
    <location>
        <position position="1"/>
    </location>
</feature>
<feature type="domain" description="Cadherin" evidence="11">
    <location>
        <begin position="57"/>
        <end position="153"/>
    </location>
</feature>
<dbReference type="SMART" id="SM00112">
    <property type="entry name" value="CA"/>
    <property type="match status" value="7"/>
</dbReference>
<dbReference type="OrthoDB" id="6252479at2759"/>
<dbReference type="FunFam" id="2.60.40.60:FF:000033">
    <property type="entry name" value="FAT atypical cadherin 1"/>
    <property type="match status" value="1"/>
</dbReference>
<keyword evidence="7" id="KW-1133">Transmembrane helix</keyword>
<sequence>NEEGIISTKTKLDYESQNSYTLNISLSEGNTTDYATVFIKVTDVNDNSPVFGLINTTITMLENVPAGTIITSVSATDVDEGFNGLVVYTLKGGDGKMDINTSGSILLEKELDREKQGIYNLTVIASDQGQPVLSTVLNLTVIVDDVNDNPPVFSSSRYEVGVPEDEVPGRVLLTVSATDLDAGVNALVKYRIVSQQPPTSLTVFLVDLTTGQLSLNQQLDYETVKQFEVKVEASDGGEPSLSTTTRVVVHVLDVNDNPPEFNQAAYDIFVFENLQKGSPIYTFSVTDKDEVGTKFNLIHFAIPEGDYTPGTPVRNGTLLANGYVDRETKEKYELLVVASDNGVPQRQVKKNPYIFICRFLLFTNSNICAFSESCFSPVTHQNFTYISVQVLDVNDNPPRFTKAQYSASVRVATAEEGVSVISVSATDFDIGNNAVISYSLSNHSDDFYINNHTGDIILSSNLDYITADTIVTLTVIATDHGIPQLTSNGKVTVRVNDVNDNPPVFSALNPTKLSAPENAANLDLGLFSATDLDIGVNALITYSLQDDFDGMFRVNSSTGKLMTTKSLDREMVDSYELKIIATDSGKPSQYASLVVSITVEDENDNPPVFPQKLYSVTVKENEPPHMILSAAATDEDTGYNAIIHYTVTGETSLFHVGELSGNITVLQPLDYESRSQYTFILKAFNPGELYMQDTANITDMDLFLLVNVEDINEEGPIFDKPSY</sequence>
<feature type="domain" description="Cadherin" evidence="11">
    <location>
        <begin position="507"/>
        <end position="609"/>
    </location>
</feature>
<evidence type="ECO:0000313" key="12">
    <source>
        <dbReference type="EMBL" id="NXN18284.1"/>
    </source>
</evidence>
<keyword evidence="2" id="KW-0812">Transmembrane</keyword>
<dbReference type="PANTHER" id="PTHR24027:SF423">
    <property type="entry name" value="PROTOCADHERIN-16"/>
    <property type="match status" value="1"/>
</dbReference>
<name>A0A7L1GWP7_9PICI</name>
<dbReference type="FunFam" id="2.60.40.60:FF:000020">
    <property type="entry name" value="Dachsous cadherin-related 1b"/>
    <property type="match status" value="1"/>
</dbReference>
<dbReference type="InterPro" id="IPR002126">
    <property type="entry name" value="Cadherin-like_dom"/>
</dbReference>
<dbReference type="GO" id="GO:0016342">
    <property type="term" value="C:catenin complex"/>
    <property type="evidence" value="ECO:0007669"/>
    <property type="project" value="TreeGrafter"/>
</dbReference>
<feature type="domain" description="Cadherin" evidence="11">
    <location>
        <begin position="154"/>
        <end position="261"/>
    </location>
</feature>
<keyword evidence="9" id="KW-0325">Glycoprotein</keyword>
<dbReference type="PROSITE" id="PS50268">
    <property type="entry name" value="CADHERIN_2"/>
    <property type="match status" value="7"/>
</dbReference>
<dbReference type="GO" id="GO:0008013">
    <property type="term" value="F:beta-catenin binding"/>
    <property type="evidence" value="ECO:0007669"/>
    <property type="project" value="TreeGrafter"/>
</dbReference>
<reference evidence="12 13" key="1">
    <citation type="submission" date="2019-09" db="EMBL/GenBank/DDBJ databases">
        <title>Bird 10,000 Genomes (B10K) Project - Family phase.</title>
        <authorList>
            <person name="Zhang G."/>
        </authorList>
    </citation>
    <scope>NUCLEOTIDE SEQUENCE [LARGE SCALE GENOMIC DNA]</scope>
    <source>
        <strain evidence="12">B10K-DU-001-78</strain>
        <tissue evidence="12">Muscle</tissue>
    </source>
</reference>
<evidence type="ECO:0000256" key="5">
    <source>
        <dbReference type="ARBA" id="ARBA00022837"/>
    </source>
</evidence>
<feature type="domain" description="Cadherin" evidence="11">
    <location>
        <begin position="1"/>
        <end position="51"/>
    </location>
</feature>
<dbReference type="FunFam" id="2.60.40.60:FF:000092">
    <property type="entry name" value="Protocadherin 8"/>
    <property type="match status" value="1"/>
</dbReference>
<gene>
    <name evidence="12" type="primary">Celsr3</name>
    <name evidence="12" type="ORF">INDMAC_R02175</name>
</gene>
<keyword evidence="8" id="KW-0472">Membrane</keyword>
<dbReference type="CDD" id="cd11304">
    <property type="entry name" value="Cadherin_repeat"/>
    <property type="match status" value="7"/>
</dbReference>
<dbReference type="Proteomes" id="UP000557230">
    <property type="component" value="Unassembled WGS sequence"/>
</dbReference>
<evidence type="ECO:0000256" key="10">
    <source>
        <dbReference type="PROSITE-ProRule" id="PRU00043"/>
    </source>
</evidence>
<dbReference type="AlphaFoldDB" id="A0A7L1GWP7"/>
<evidence type="ECO:0000256" key="3">
    <source>
        <dbReference type="ARBA" id="ARBA00022729"/>
    </source>
</evidence>
<dbReference type="PRINTS" id="PR00205">
    <property type="entry name" value="CADHERIN"/>
</dbReference>
<evidence type="ECO:0000256" key="1">
    <source>
        <dbReference type="ARBA" id="ARBA00004167"/>
    </source>
</evidence>
<dbReference type="GO" id="GO:0007156">
    <property type="term" value="P:homophilic cell adhesion via plasma membrane adhesion molecules"/>
    <property type="evidence" value="ECO:0007669"/>
    <property type="project" value="InterPro"/>
</dbReference>
<feature type="domain" description="Cadherin" evidence="11">
    <location>
        <begin position="417"/>
        <end position="505"/>
    </location>
</feature>
<dbReference type="SUPFAM" id="SSF49313">
    <property type="entry name" value="Cadherin-like"/>
    <property type="match status" value="7"/>
</dbReference>
<dbReference type="Pfam" id="PF00028">
    <property type="entry name" value="Cadherin"/>
    <property type="match status" value="5"/>
</dbReference>
<evidence type="ECO:0000256" key="7">
    <source>
        <dbReference type="ARBA" id="ARBA00022989"/>
    </source>
</evidence>
<feature type="non-terminal residue" evidence="12">
    <location>
        <position position="723"/>
    </location>
</feature>
<dbReference type="EMBL" id="VXBD01013774">
    <property type="protein sequence ID" value="NXN18284.1"/>
    <property type="molecule type" value="Genomic_DNA"/>
</dbReference>
<feature type="domain" description="Cadherin" evidence="11">
    <location>
        <begin position="262"/>
        <end position="400"/>
    </location>
</feature>
<comment type="subcellular location">
    <subcellularLocation>
        <location evidence="1">Membrane</location>
        <topology evidence="1">Single-pass membrane protein</topology>
    </subcellularLocation>
</comment>
<dbReference type="InterPro" id="IPR020894">
    <property type="entry name" value="Cadherin_CS"/>
</dbReference>